<gene>
    <name evidence="3" type="ORF">AQPW35_05880</name>
</gene>
<feature type="domain" description="NrS-1 polymerase-like helicase" evidence="2">
    <location>
        <begin position="620"/>
        <end position="729"/>
    </location>
</feature>
<feature type="compositionally biased region" description="Low complexity" evidence="1">
    <location>
        <begin position="444"/>
        <end position="453"/>
    </location>
</feature>
<dbReference type="Gene3D" id="3.40.50.300">
    <property type="entry name" value="P-loop containing nucleotide triphosphate hydrolases"/>
    <property type="match status" value="1"/>
</dbReference>
<sequence length="929" mass="101414">MTAPAKPSSAALRAAVLAERADLVQRLQAMPADMADQPQWLLWKLVDKPGAAKPAKVPFYASGKLRGWPHGKPKDGVPTAEQPQVEQGAELDRAHLVPLQQALQVFNSSPAWAGVGFAFLPGDGLIGVDIDGAVDRDTGEMSALCAELLASCASYAETSVSGTGVHIILRGATPKFKSDRIGLEVYCGSQYFTCTGRPVGERLPVADAKPEVLERMRQLVEAANEAEKIERDAAREAARAAARAAAPPAPRRTPAPAPAGGSARDDFRLVNDAALQALARWVPSALPGARAWADGYRVTSKALGRDLQEDLQLLPSGIYDFGEEEAKSPIDVVLQWLPGMAAPKDALHWLARAVGVELAPLATRRAPRPAAAAPSVAPPPPPPPTPAPHGAPPAGPDQPGDVDQAKPGPLGDDPPLPDEAQHGGNVVPLPVQAARPRAHGPGEGATDQAPAGTADDDAGGDGGGDGGGRPGRKIPPETWELVEVMCQRFVLIYSTDTAWDRVELMLVKIAAMRLAFGKTAVNLWLSRPAPVRQMVRPVDLVFEPGVKVPEPQINMFAGLELEPVECTDADVQPMLRLLRHLCSESQTPADDVDAVMHWVLCWQAVPLQRLGTKMQTAIVMHGAQGTGKNLYWDMWRDLFGDYGVTVGQTELEDKFNGWISRKMAILGDEVVSRQEMYHNKNRLKMVVTQQDKFPIRDIQQATRWESNHANVVFLSNESQPLALEERDRRFLVVYTPLEADAALYEAVRDFKRNGGLAKWLYYLQHYPVGDFDAHAKPLMTRAKEDLIEAGWKPAVRFVYEWMEGLLELPVRVCSAEQLYRAFRRWCDLTGAKWPPDQAGFTSEVKRFVNERVRRNAEGKLGQPKLHYKQVALKDAVTLTRKTVRCWLPDGTGPLNGVSEGEWACDAVKTFEADLHRFCRRPGGLDDDAQ</sequence>
<dbReference type="RefSeq" id="WP_137731251.1">
    <property type="nucleotide sequence ID" value="NZ_BJCL01000001.1"/>
</dbReference>
<feature type="compositionally biased region" description="Pro residues" evidence="1">
    <location>
        <begin position="376"/>
        <end position="396"/>
    </location>
</feature>
<dbReference type="InterPro" id="IPR045455">
    <property type="entry name" value="NrS-1_pol-like_helicase"/>
</dbReference>
<protein>
    <recommendedName>
        <fullName evidence="2">NrS-1 polymerase-like helicase domain-containing protein</fullName>
    </recommendedName>
</protein>
<name>A0A480AMB4_9BURK</name>
<organism evidence="3 4">
    <name type="scientific">Pseudaquabacterium pictum</name>
    <dbReference type="NCBI Taxonomy" id="2315236"/>
    <lineage>
        <taxon>Bacteria</taxon>
        <taxon>Pseudomonadati</taxon>
        <taxon>Pseudomonadota</taxon>
        <taxon>Betaproteobacteria</taxon>
        <taxon>Burkholderiales</taxon>
        <taxon>Sphaerotilaceae</taxon>
        <taxon>Pseudaquabacterium</taxon>
    </lineage>
</organism>
<reference evidence="4" key="1">
    <citation type="submission" date="2019-03" db="EMBL/GenBank/DDBJ databases">
        <title>Aquabacterium pictum sp.nov., the first bacteriochlorophyll a-containing freshwater bacterium in the genus Aquabacterium of the class Betaproteobacteria.</title>
        <authorList>
            <person name="Hirose S."/>
            <person name="Tank M."/>
            <person name="Hara E."/>
            <person name="Tamaki H."/>
            <person name="Takaichi S."/>
            <person name="Haruta S."/>
            <person name="Hanada S."/>
        </authorList>
    </citation>
    <scope>NUCLEOTIDE SEQUENCE [LARGE SCALE GENOMIC DNA]</scope>
    <source>
        <strain evidence="4">W35</strain>
    </source>
</reference>
<dbReference type="Proteomes" id="UP000301751">
    <property type="component" value="Unassembled WGS sequence"/>
</dbReference>
<feature type="compositionally biased region" description="Gly residues" evidence="1">
    <location>
        <begin position="460"/>
        <end position="469"/>
    </location>
</feature>
<accession>A0A480AMB4</accession>
<comment type="caution">
    <text evidence="3">The sequence shown here is derived from an EMBL/GenBank/DDBJ whole genome shotgun (WGS) entry which is preliminary data.</text>
</comment>
<dbReference type="OrthoDB" id="110640at2"/>
<feature type="compositionally biased region" description="Low complexity" evidence="1">
    <location>
        <begin position="365"/>
        <end position="375"/>
    </location>
</feature>
<evidence type="ECO:0000256" key="1">
    <source>
        <dbReference type="SAM" id="MobiDB-lite"/>
    </source>
</evidence>
<feature type="region of interest" description="Disordered" evidence="1">
    <location>
        <begin position="365"/>
        <end position="475"/>
    </location>
</feature>
<dbReference type="AlphaFoldDB" id="A0A480AMB4"/>
<feature type="compositionally biased region" description="Pro residues" evidence="1">
    <location>
        <begin position="247"/>
        <end position="257"/>
    </location>
</feature>
<dbReference type="EMBL" id="BJCL01000001">
    <property type="protein sequence ID" value="GCL61507.1"/>
    <property type="molecule type" value="Genomic_DNA"/>
</dbReference>
<feature type="region of interest" description="Disordered" evidence="1">
    <location>
        <begin position="237"/>
        <end position="263"/>
    </location>
</feature>
<dbReference type="Pfam" id="PF19263">
    <property type="entry name" value="DUF5906"/>
    <property type="match status" value="1"/>
</dbReference>
<dbReference type="InterPro" id="IPR027417">
    <property type="entry name" value="P-loop_NTPase"/>
</dbReference>
<keyword evidence="4" id="KW-1185">Reference proteome</keyword>
<evidence type="ECO:0000259" key="2">
    <source>
        <dbReference type="Pfam" id="PF19263"/>
    </source>
</evidence>
<proteinExistence type="predicted"/>
<evidence type="ECO:0000313" key="4">
    <source>
        <dbReference type="Proteomes" id="UP000301751"/>
    </source>
</evidence>
<evidence type="ECO:0000313" key="3">
    <source>
        <dbReference type="EMBL" id="GCL61507.1"/>
    </source>
</evidence>